<feature type="transmembrane region" description="Helical" evidence="1">
    <location>
        <begin position="124"/>
        <end position="143"/>
    </location>
</feature>
<feature type="transmembrane region" description="Helical" evidence="1">
    <location>
        <begin position="98"/>
        <end position="117"/>
    </location>
</feature>
<evidence type="ECO:0000313" key="3">
    <source>
        <dbReference type="Proteomes" id="UP000192726"/>
    </source>
</evidence>
<accession>A0A1V0U273</accession>
<keyword evidence="1" id="KW-0812">Transmembrane</keyword>
<dbReference type="RefSeq" id="WP_083109442.1">
    <property type="nucleotide sequence ID" value="NZ_CP020569.1"/>
</dbReference>
<evidence type="ECO:0000313" key="2">
    <source>
        <dbReference type="EMBL" id="ARF59251.1"/>
    </source>
</evidence>
<protein>
    <submittedName>
        <fullName evidence="2">Uncharacterized protein</fullName>
    </submittedName>
</protein>
<keyword evidence="1" id="KW-0472">Membrane</keyword>
<feature type="transmembrane region" description="Helical" evidence="1">
    <location>
        <begin position="7"/>
        <end position="26"/>
    </location>
</feature>
<sequence length="180" mass="18486">MTRDRTAGFIGGIFGVVFIGVNAGSLPPVVGLPLRALAVAAFVGLAVVLRRDRAPLPTGTAPTVGFGRRYWWVVAVEAVVGVAGILAIRFLLHAPHVTVAWIALVVGLHFFGLAAVWRLTALRWLGAGMSACGAAGLALGAYGASPATIAAIAGVAPGALLLSSVWWGALNHAERRDAPH</sequence>
<dbReference type="STRING" id="553510.B1H19_05695"/>
<feature type="transmembrane region" description="Helical" evidence="1">
    <location>
        <begin position="149"/>
        <end position="170"/>
    </location>
</feature>
<dbReference type="AlphaFoldDB" id="A0A1V0U273"/>
<gene>
    <name evidence="2" type="ORF">B1H19_05695</name>
</gene>
<dbReference type="KEGG" id="sgv:B1H19_05695"/>
<dbReference type="Proteomes" id="UP000192726">
    <property type="component" value="Chromosome"/>
</dbReference>
<reference evidence="2 3" key="1">
    <citation type="submission" date="2017-04" db="EMBL/GenBank/DDBJ databases">
        <title>Complete Genome Sequence of Streptomyces gilvosporeus F607, a Capable Producer of Natamycin.</title>
        <authorList>
            <person name="Zong G."/>
            <person name="Zhong C."/>
            <person name="Fu J."/>
            <person name="Qin R."/>
            <person name="Cao G."/>
        </authorList>
    </citation>
    <scope>NUCLEOTIDE SEQUENCE [LARGE SCALE GENOMIC DNA]</scope>
    <source>
        <strain evidence="2 3">F607</strain>
    </source>
</reference>
<feature type="transmembrane region" description="Helical" evidence="1">
    <location>
        <begin position="32"/>
        <end position="49"/>
    </location>
</feature>
<organism evidence="2 3">
    <name type="scientific">Streptomyces gilvosporeus</name>
    <dbReference type="NCBI Taxonomy" id="553510"/>
    <lineage>
        <taxon>Bacteria</taxon>
        <taxon>Bacillati</taxon>
        <taxon>Actinomycetota</taxon>
        <taxon>Actinomycetes</taxon>
        <taxon>Kitasatosporales</taxon>
        <taxon>Streptomycetaceae</taxon>
        <taxon>Streptomyces</taxon>
    </lineage>
</organism>
<feature type="transmembrane region" description="Helical" evidence="1">
    <location>
        <begin position="70"/>
        <end position="92"/>
    </location>
</feature>
<keyword evidence="3" id="KW-1185">Reference proteome</keyword>
<evidence type="ECO:0000256" key="1">
    <source>
        <dbReference type="SAM" id="Phobius"/>
    </source>
</evidence>
<dbReference type="EMBL" id="CP020569">
    <property type="protein sequence ID" value="ARF59251.1"/>
    <property type="molecule type" value="Genomic_DNA"/>
</dbReference>
<name>A0A1V0U273_9ACTN</name>
<proteinExistence type="predicted"/>
<keyword evidence="1" id="KW-1133">Transmembrane helix</keyword>